<dbReference type="AlphaFoldDB" id="A0A2T7UU47"/>
<accession>A0A2T7UU47</accession>
<dbReference type="OrthoDB" id="9147078at2"/>
<gene>
    <name evidence="5" type="ORF">DDE23_08155</name>
</gene>
<sequence>MTTTKMLLTAAAFTALAAGAGAQTRGVTDTEILIGGAHDLSGVFAAVSTPAVNGANLYIDMVNENGGVHGRMIRYIVEDHGYQLPRATQAYNKLIERDGVFAMLLNLGTPHNLAHYPLMERRGVPNLNPLTAARAVLPDPPGMNFTGFSSYYDQIQAGIEYLHNTTGATTVCSMYLPTDFGEEIALASHEAAERLGLTFGEETTHRPDEEDFVGAVSRLRDAGCQIVTQALGVRQGITVVGTAKRLGWTDVSFLTSSAGFLEPVAMVPGGVTDGLYASAGWQDLRARADEEAPAAFIAAYEARYSQPASGFAMLGYTAAEQMVMALEAAGPDLTTEGFVAAMEALDYDDPLLGTHINFGAGHQGANNIFISQVGEGHWNTLAEIDGDTMQEVPME</sequence>
<protein>
    <submittedName>
        <fullName evidence="5">Branched-chain amino acid ABC transporter substrate-binding protein</fullName>
    </submittedName>
</protein>
<dbReference type="Gene3D" id="3.40.50.2300">
    <property type="match status" value="2"/>
</dbReference>
<dbReference type="PANTHER" id="PTHR47235:SF1">
    <property type="entry name" value="BLR6548 PROTEIN"/>
    <property type="match status" value="1"/>
</dbReference>
<dbReference type="PANTHER" id="PTHR47235">
    <property type="entry name" value="BLR6548 PROTEIN"/>
    <property type="match status" value="1"/>
</dbReference>
<dbReference type="SUPFAM" id="SSF53822">
    <property type="entry name" value="Periplasmic binding protein-like I"/>
    <property type="match status" value="1"/>
</dbReference>
<dbReference type="EMBL" id="QDDR01000003">
    <property type="protein sequence ID" value="PVE48099.1"/>
    <property type="molecule type" value="Genomic_DNA"/>
</dbReference>
<evidence type="ECO:0000313" key="5">
    <source>
        <dbReference type="EMBL" id="PVE48099.1"/>
    </source>
</evidence>
<evidence type="ECO:0000259" key="4">
    <source>
        <dbReference type="Pfam" id="PF13458"/>
    </source>
</evidence>
<comment type="caution">
    <text evidence="5">The sequence shown here is derived from an EMBL/GenBank/DDBJ whole genome shotgun (WGS) entry which is preliminary data.</text>
</comment>
<keyword evidence="2 3" id="KW-0732">Signal</keyword>
<organism evidence="5 6">
    <name type="scientific">Pararhodobacter aggregans</name>
    <dbReference type="NCBI Taxonomy" id="404875"/>
    <lineage>
        <taxon>Bacteria</taxon>
        <taxon>Pseudomonadati</taxon>
        <taxon>Pseudomonadota</taxon>
        <taxon>Alphaproteobacteria</taxon>
        <taxon>Rhodobacterales</taxon>
        <taxon>Paracoccaceae</taxon>
        <taxon>Pararhodobacter</taxon>
    </lineage>
</organism>
<evidence type="ECO:0000313" key="6">
    <source>
        <dbReference type="Proteomes" id="UP000244810"/>
    </source>
</evidence>
<feature type="chain" id="PRO_5015588725" evidence="3">
    <location>
        <begin position="23"/>
        <end position="395"/>
    </location>
</feature>
<feature type="signal peptide" evidence="3">
    <location>
        <begin position="1"/>
        <end position="22"/>
    </location>
</feature>
<dbReference type="InterPro" id="IPR028082">
    <property type="entry name" value="Peripla_BP_I"/>
</dbReference>
<evidence type="ECO:0000256" key="3">
    <source>
        <dbReference type="SAM" id="SignalP"/>
    </source>
</evidence>
<name>A0A2T7UU47_9RHOB</name>
<dbReference type="CDD" id="cd06343">
    <property type="entry name" value="PBP1_ABC_ligand_binding-like"/>
    <property type="match status" value="1"/>
</dbReference>
<proteinExistence type="inferred from homology"/>
<dbReference type="RefSeq" id="WP_107751473.1">
    <property type="nucleotide sequence ID" value="NZ_QBKF01000004.1"/>
</dbReference>
<evidence type="ECO:0000256" key="2">
    <source>
        <dbReference type="ARBA" id="ARBA00022729"/>
    </source>
</evidence>
<dbReference type="InterPro" id="IPR028081">
    <property type="entry name" value="Leu-bd"/>
</dbReference>
<dbReference type="Proteomes" id="UP000244810">
    <property type="component" value="Unassembled WGS sequence"/>
</dbReference>
<feature type="domain" description="Leucine-binding protein" evidence="4">
    <location>
        <begin position="32"/>
        <end position="375"/>
    </location>
</feature>
<reference evidence="5 6" key="1">
    <citation type="journal article" date="2011" name="Syst. Appl. Microbiol.">
        <title>Defluviimonas denitrificans gen. nov., sp. nov., and Pararhodobacter aggregans gen. nov., sp. nov., non-phototrophic Rhodobacteraceae from the biofilter of a marine aquaculture.</title>
        <authorList>
            <person name="Foesel B.U."/>
            <person name="Drake H.L."/>
            <person name="Schramm A."/>
        </authorList>
    </citation>
    <scope>NUCLEOTIDE SEQUENCE [LARGE SCALE GENOMIC DNA]</scope>
    <source>
        <strain evidence="5 6">D1-19</strain>
    </source>
</reference>
<evidence type="ECO:0000256" key="1">
    <source>
        <dbReference type="ARBA" id="ARBA00010062"/>
    </source>
</evidence>
<comment type="similarity">
    <text evidence="1">Belongs to the leucine-binding protein family.</text>
</comment>
<keyword evidence="6" id="KW-1185">Reference proteome</keyword>
<dbReference type="Pfam" id="PF13458">
    <property type="entry name" value="Peripla_BP_6"/>
    <property type="match status" value="1"/>
</dbReference>